<name>A0A7W6P161_9HYPH</name>
<dbReference type="Proteomes" id="UP000584824">
    <property type="component" value="Unassembled WGS sequence"/>
</dbReference>
<dbReference type="AlphaFoldDB" id="A0A7W6P161"/>
<organism evidence="1 2">
    <name type="scientific">Allorhizobium borbori</name>
    <dbReference type="NCBI Taxonomy" id="485907"/>
    <lineage>
        <taxon>Bacteria</taxon>
        <taxon>Pseudomonadati</taxon>
        <taxon>Pseudomonadota</taxon>
        <taxon>Alphaproteobacteria</taxon>
        <taxon>Hyphomicrobiales</taxon>
        <taxon>Rhizobiaceae</taxon>
        <taxon>Rhizobium/Agrobacterium group</taxon>
        <taxon>Allorhizobium</taxon>
    </lineage>
</organism>
<dbReference type="EMBL" id="JACIDU010000003">
    <property type="protein sequence ID" value="MBB4102399.1"/>
    <property type="molecule type" value="Genomic_DNA"/>
</dbReference>
<keyword evidence="2" id="KW-1185">Reference proteome</keyword>
<gene>
    <name evidence="1" type="ORF">GGQ66_000934</name>
</gene>
<accession>A0A7W6P161</accession>
<reference evidence="1 2" key="1">
    <citation type="submission" date="2020-08" db="EMBL/GenBank/DDBJ databases">
        <title>Genomic Encyclopedia of Type Strains, Phase IV (KMG-IV): sequencing the most valuable type-strain genomes for metagenomic binning, comparative biology and taxonomic classification.</title>
        <authorList>
            <person name="Goeker M."/>
        </authorList>
    </citation>
    <scope>NUCLEOTIDE SEQUENCE [LARGE SCALE GENOMIC DNA]</scope>
    <source>
        <strain evidence="1 2">DSM 26385</strain>
    </source>
</reference>
<protein>
    <submittedName>
        <fullName evidence="1">Uncharacterized protein</fullName>
    </submittedName>
</protein>
<evidence type="ECO:0000313" key="2">
    <source>
        <dbReference type="Proteomes" id="UP000584824"/>
    </source>
</evidence>
<sequence>MSRAEVIFRVLKNGVAITPFRQFGDVDKFGFNLTSTKVARYRKNARVRTKAKESVTQIDSAVSMTVYQFTQFVRMMSILGVAVDYEQDAGDFEYQETAAVGLFYVGVQDIEVTGIASGSTTFTAGQFRTVDPELGIVEVFELPAGLAEGAVLTISGTKGAIAKGTRMKAKVGAQSSNTLEIIVRDVGEDSIPQALHLYQVELSPANEVAFIGEDDFDSVEFTGSALDTSQGLGVLMDLRDE</sequence>
<dbReference type="RefSeq" id="WP_183789926.1">
    <property type="nucleotide sequence ID" value="NZ_JACIDU010000003.1"/>
</dbReference>
<evidence type="ECO:0000313" key="1">
    <source>
        <dbReference type="EMBL" id="MBB4102399.1"/>
    </source>
</evidence>
<proteinExistence type="predicted"/>
<comment type="caution">
    <text evidence="1">The sequence shown here is derived from an EMBL/GenBank/DDBJ whole genome shotgun (WGS) entry which is preliminary data.</text>
</comment>